<reference evidence="4" key="1">
    <citation type="journal article" date="2014" name="Science">
        <title>Ancient hybridizations among the ancestral genomes of bread wheat.</title>
        <authorList>
            <consortium name="International Wheat Genome Sequencing Consortium,"/>
            <person name="Marcussen T."/>
            <person name="Sandve S.R."/>
            <person name="Heier L."/>
            <person name="Spannagl M."/>
            <person name="Pfeifer M."/>
            <person name="Jakobsen K.S."/>
            <person name="Wulff B.B."/>
            <person name="Steuernagel B."/>
            <person name="Mayer K.F."/>
            <person name="Olsen O.A."/>
        </authorList>
    </citation>
    <scope>NUCLEOTIDE SEQUENCE [LARGE SCALE GENOMIC DNA]</scope>
    <source>
        <strain evidence="4">cv. AL8/78</strain>
    </source>
</reference>
<reference evidence="4" key="2">
    <citation type="journal article" date="2017" name="Nat. Plants">
        <title>The Aegilops tauschii genome reveals multiple impacts of transposons.</title>
        <authorList>
            <person name="Zhao G."/>
            <person name="Zou C."/>
            <person name="Li K."/>
            <person name="Wang K."/>
            <person name="Li T."/>
            <person name="Gao L."/>
            <person name="Zhang X."/>
            <person name="Wang H."/>
            <person name="Yang Z."/>
            <person name="Liu X."/>
            <person name="Jiang W."/>
            <person name="Mao L."/>
            <person name="Kong X."/>
            <person name="Jiao Y."/>
            <person name="Jia J."/>
        </authorList>
    </citation>
    <scope>NUCLEOTIDE SEQUENCE [LARGE SCALE GENOMIC DNA]</scope>
    <source>
        <strain evidence="4">cv. AL8/78</strain>
    </source>
</reference>
<feature type="compositionally biased region" description="Basic and acidic residues" evidence="2">
    <location>
        <begin position="23"/>
        <end position="32"/>
    </location>
</feature>
<feature type="compositionally biased region" description="Polar residues" evidence="2">
    <location>
        <begin position="143"/>
        <end position="164"/>
    </location>
</feature>
<dbReference type="PANTHER" id="PTHR33400:SF6">
    <property type="entry name" value="HOMEOBOX PROTEIN LUMINIDEPENDENS"/>
    <property type="match status" value="1"/>
</dbReference>
<reference evidence="3" key="5">
    <citation type="journal article" date="2021" name="G3 (Bethesda)">
        <title>Aegilops tauschii genome assembly Aet v5.0 features greater sequence contiguity and improved annotation.</title>
        <authorList>
            <person name="Wang L."/>
            <person name="Zhu T."/>
            <person name="Rodriguez J.C."/>
            <person name="Deal K.R."/>
            <person name="Dubcovsky J."/>
            <person name="McGuire P.E."/>
            <person name="Lux T."/>
            <person name="Spannagl M."/>
            <person name="Mayer K.F.X."/>
            <person name="Baldrich P."/>
            <person name="Meyers B.C."/>
            <person name="Huo N."/>
            <person name="Gu Y.Q."/>
            <person name="Zhou H."/>
            <person name="Devos K.M."/>
            <person name="Bennetzen J.L."/>
            <person name="Unver T."/>
            <person name="Budak H."/>
            <person name="Gulick P.J."/>
            <person name="Galiba G."/>
            <person name="Kalapos B."/>
            <person name="Nelson D.R."/>
            <person name="Li P."/>
            <person name="You F.M."/>
            <person name="Luo M.C."/>
            <person name="Dvorak J."/>
        </authorList>
    </citation>
    <scope>NUCLEOTIDE SEQUENCE [LARGE SCALE GENOMIC DNA]</scope>
    <source>
        <strain evidence="3">cv. AL8/78</strain>
    </source>
</reference>
<dbReference type="EnsemblPlants" id="AET3Gv21010300.17">
    <property type="protein sequence ID" value="AET3Gv21010300.17"/>
    <property type="gene ID" value="AET3Gv21010300"/>
</dbReference>
<evidence type="ECO:0000256" key="2">
    <source>
        <dbReference type="SAM" id="MobiDB-lite"/>
    </source>
</evidence>
<feature type="region of interest" description="Disordered" evidence="2">
    <location>
        <begin position="108"/>
        <end position="168"/>
    </location>
</feature>
<dbReference type="Proteomes" id="UP000015105">
    <property type="component" value="Chromosome 3D"/>
</dbReference>
<feature type="compositionally biased region" description="Basic and acidic residues" evidence="2">
    <location>
        <begin position="108"/>
        <end position="127"/>
    </location>
</feature>
<feature type="region of interest" description="Disordered" evidence="2">
    <location>
        <begin position="16"/>
        <end position="89"/>
    </location>
</feature>
<dbReference type="Gramene" id="AET3Gv21010300.17">
    <property type="protein sequence ID" value="AET3Gv21010300.17"/>
    <property type="gene ID" value="AET3Gv21010300"/>
</dbReference>
<evidence type="ECO:0000256" key="1">
    <source>
        <dbReference type="ARBA" id="ARBA00023125"/>
    </source>
</evidence>
<dbReference type="GO" id="GO:0003677">
    <property type="term" value="F:DNA binding"/>
    <property type="evidence" value="ECO:0007669"/>
    <property type="project" value="UniProtKB-KW"/>
</dbReference>
<name>A0A453GGU9_AEGTS</name>
<keyword evidence="1" id="KW-0238">DNA-binding</keyword>
<organism evidence="3 4">
    <name type="scientific">Aegilops tauschii subsp. strangulata</name>
    <name type="common">Goatgrass</name>
    <dbReference type="NCBI Taxonomy" id="200361"/>
    <lineage>
        <taxon>Eukaryota</taxon>
        <taxon>Viridiplantae</taxon>
        <taxon>Streptophyta</taxon>
        <taxon>Embryophyta</taxon>
        <taxon>Tracheophyta</taxon>
        <taxon>Spermatophyta</taxon>
        <taxon>Magnoliopsida</taxon>
        <taxon>Liliopsida</taxon>
        <taxon>Poales</taxon>
        <taxon>Poaceae</taxon>
        <taxon>BOP clade</taxon>
        <taxon>Pooideae</taxon>
        <taxon>Triticodae</taxon>
        <taxon>Triticeae</taxon>
        <taxon>Triticinae</taxon>
        <taxon>Aegilops</taxon>
    </lineage>
</organism>
<reference evidence="3" key="4">
    <citation type="submission" date="2019-03" db="UniProtKB">
        <authorList>
            <consortium name="EnsemblPlants"/>
        </authorList>
    </citation>
    <scope>IDENTIFICATION</scope>
</reference>
<proteinExistence type="predicted"/>
<dbReference type="GO" id="GO:0005634">
    <property type="term" value="C:nucleus"/>
    <property type="evidence" value="ECO:0007669"/>
    <property type="project" value="TreeGrafter"/>
</dbReference>
<dbReference type="AlphaFoldDB" id="A0A453GGU9"/>
<evidence type="ECO:0000313" key="4">
    <source>
        <dbReference type="Proteomes" id="UP000015105"/>
    </source>
</evidence>
<protein>
    <submittedName>
        <fullName evidence="3">Uncharacterized protein</fullName>
    </submittedName>
</protein>
<dbReference type="GO" id="GO:0010228">
    <property type="term" value="P:vegetative to reproductive phase transition of meristem"/>
    <property type="evidence" value="ECO:0007669"/>
    <property type="project" value="TreeGrafter"/>
</dbReference>
<dbReference type="PANTHER" id="PTHR33400">
    <property type="entry name" value="ZINC FINGER CCCH DOMAIN-CONTAINING PROTEIN 6-RELATED"/>
    <property type="match status" value="1"/>
</dbReference>
<sequence>HDESWKSEVDITEEILALTEGASESRKPEPKKTPLLLTASADESYKKSPVQTKSKERRKVQLVEHPNRKAAGKNAHSARGICTNNSRPLSADDIQKAKMRAMFMQEKYGKVDTSKVSDKPEMTENKKPSGLVNSNEPPMPRSPLTSTAKQPVDPSPSTSIQNAVPLSDNPEILATPKLNIAPSETPIEKLDSKRVHWQIPPGIPLLCAPSLAQFLKSVGSIRVQ</sequence>
<reference evidence="3" key="3">
    <citation type="journal article" date="2017" name="Nature">
        <title>Genome sequence of the progenitor of the wheat D genome Aegilops tauschii.</title>
        <authorList>
            <person name="Luo M.C."/>
            <person name="Gu Y.Q."/>
            <person name="Puiu D."/>
            <person name="Wang H."/>
            <person name="Twardziok S.O."/>
            <person name="Deal K.R."/>
            <person name="Huo N."/>
            <person name="Zhu T."/>
            <person name="Wang L."/>
            <person name="Wang Y."/>
            <person name="McGuire P.E."/>
            <person name="Liu S."/>
            <person name="Long H."/>
            <person name="Ramasamy R.K."/>
            <person name="Rodriguez J.C."/>
            <person name="Van S.L."/>
            <person name="Yuan L."/>
            <person name="Wang Z."/>
            <person name="Xia Z."/>
            <person name="Xiao L."/>
            <person name="Anderson O.D."/>
            <person name="Ouyang S."/>
            <person name="Liang Y."/>
            <person name="Zimin A.V."/>
            <person name="Pertea G."/>
            <person name="Qi P."/>
            <person name="Bennetzen J.L."/>
            <person name="Dai X."/>
            <person name="Dawson M.W."/>
            <person name="Muller H.G."/>
            <person name="Kugler K."/>
            <person name="Rivarola-Duarte L."/>
            <person name="Spannagl M."/>
            <person name="Mayer K.F.X."/>
            <person name="Lu F.H."/>
            <person name="Bevan M.W."/>
            <person name="Leroy P."/>
            <person name="Li P."/>
            <person name="You F.M."/>
            <person name="Sun Q."/>
            <person name="Liu Z."/>
            <person name="Lyons E."/>
            <person name="Wicker T."/>
            <person name="Salzberg S.L."/>
            <person name="Devos K.M."/>
            <person name="Dvorak J."/>
        </authorList>
    </citation>
    <scope>NUCLEOTIDE SEQUENCE [LARGE SCALE GENOMIC DNA]</scope>
    <source>
        <strain evidence="3">cv. AL8/78</strain>
    </source>
</reference>
<accession>A0A453GGU9</accession>
<keyword evidence="4" id="KW-1185">Reference proteome</keyword>
<evidence type="ECO:0000313" key="3">
    <source>
        <dbReference type="EnsemblPlants" id="AET3Gv21010300.17"/>
    </source>
</evidence>